<dbReference type="Pfam" id="PF19053">
    <property type="entry name" value="EccD"/>
    <property type="match status" value="1"/>
</dbReference>
<organism evidence="3 4">
    <name type="scientific">Corynebacterium casei LMG S-19264</name>
    <dbReference type="NCBI Taxonomy" id="1285583"/>
    <lineage>
        <taxon>Bacteria</taxon>
        <taxon>Bacillati</taxon>
        <taxon>Actinomycetota</taxon>
        <taxon>Actinomycetes</taxon>
        <taxon>Mycobacteriales</taxon>
        <taxon>Corynebacteriaceae</taxon>
        <taxon>Corynebacterium</taxon>
    </lineage>
</organism>
<reference evidence="4" key="1">
    <citation type="submission" date="2013-02" db="EMBL/GenBank/DDBJ databases">
        <title>The complete genome sequence of Corynebacterium casei LMG S-19264 (=DSM 44701).</title>
        <authorList>
            <person name="Ruckert C."/>
            <person name="Albersmeier A."/>
            <person name="Kalinowski J."/>
        </authorList>
    </citation>
    <scope>NUCLEOTIDE SEQUENCE [LARGE SCALE GENOMIC DNA]</scope>
    <source>
        <strain evidence="4">LMG S-19264</strain>
    </source>
</reference>
<keyword evidence="1" id="KW-0472">Membrane</keyword>
<keyword evidence="1" id="KW-1133">Transmembrane helix</keyword>
<feature type="transmembrane region" description="Helical" evidence="1">
    <location>
        <begin position="403"/>
        <end position="423"/>
    </location>
</feature>
<feature type="transmembrane region" description="Helical" evidence="1">
    <location>
        <begin position="148"/>
        <end position="169"/>
    </location>
</feature>
<feature type="transmembrane region" description="Helical" evidence="1">
    <location>
        <begin position="333"/>
        <end position="356"/>
    </location>
</feature>
<feature type="transmembrane region" description="Helical" evidence="1">
    <location>
        <begin position="362"/>
        <end position="383"/>
    </location>
</feature>
<feature type="transmembrane region" description="Helical" evidence="1">
    <location>
        <begin position="121"/>
        <end position="141"/>
    </location>
</feature>
<evidence type="ECO:0000313" key="3">
    <source>
        <dbReference type="EMBL" id="AHI19182.1"/>
    </source>
</evidence>
<keyword evidence="1" id="KW-0812">Transmembrane</keyword>
<dbReference type="SUPFAM" id="SSF103473">
    <property type="entry name" value="MFS general substrate transporter"/>
    <property type="match status" value="1"/>
</dbReference>
<feature type="transmembrane region" description="Helical" evidence="1">
    <location>
        <begin position="97"/>
        <end position="115"/>
    </location>
</feature>
<keyword evidence="4" id="KW-1185">Reference proteome</keyword>
<gene>
    <name evidence="3" type="ORF">CCASEI_03010</name>
</gene>
<name>A0ABN4CDT5_9CORY</name>
<feature type="transmembrane region" description="Helical" evidence="1">
    <location>
        <begin position="175"/>
        <end position="197"/>
    </location>
</feature>
<feature type="transmembrane region" description="Helical" evidence="1">
    <location>
        <begin position="308"/>
        <end position="326"/>
    </location>
</feature>
<dbReference type="Proteomes" id="UP000019226">
    <property type="component" value="Chromosome"/>
</dbReference>
<sequence>MGEFRKEADLALPVSSSLNELMSEVTDFVGAPSVTRPWRASTAAGRPVDQSAPLSATQLVDGSVLLLSPSEDLPAPVIRDSAEALVYSGTDQPARGLQTLWVVVALCAAGGVVGFLGSSQIAGSIALAGLTIALGALVLAVWHRQLVLAWLVISAAPIAAGIAVSGWPIDTARGLSYGLYAAALACAVMALACHVLAISHARTTGAATTIGGLLVLAALTVPHSAGAVVGAAVIIIAVAPGLSTMAAGLRVPQLPTAGQDLAVSDEMVDNIDERSQRAHFIYEGICLGLTIVTVVALAYLALTSSTTPIVSTLLCLALCFAVLLHAARHRQVVAAWSMTVLAAAAAVCAPVVVAVADFHGQVHITLWMAACIPIVLALVSPWWAPRIQHATPTTIQWFERLEAVALVACLPMAAHLAGLFEFIRGLG</sequence>
<evidence type="ECO:0000313" key="4">
    <source>
        <dbReference type="Proteomes" id="UP000019226"/>
    </source>
</evidence>
<protein>
    <recommendedName>
        <fullName evidence="2">EccD-like transmembrane domain-containing protein</fullName>
    </recommendedName>
</protein>
<feature type="transmembrane region" description="Helical" evidence="1">
    <location>
        <begin position="204"/>
        <end position="221"/>
    </location>
</feature>
<dbReference type="NCBIfam" id="TIGR03920">
    <property type="entry name" value="T7SS_EccD"/>
    <property type="match status" value="1"/>
</dbReference>
<dbReference type="EMBL" id="CP004350">
    <property type="protein sequence ID" value="AHI19182.1"/>
    <property type="molecule type" value="Genomic_DNA"/>
</dbReference>
<feature type="transmembrane region" description="Helical" evidence="1">
    <location>
        <begin position="227"/>
        <end position="249"/>
    </location>
</feature>
<accession>A0ABN4CDT5</accession>
<evidence type="ECO:0000259" key="2">
    <source>
        <dbReference type="Pfam" id="PF19053"/>
    </source>
</evidence>
<proteinExistence type="predicted"/>
<dbReference type="InterPro" id="IPR006707">
    <property type="entry name" value="T7SS_EccD"/>
</dbReference>
<dbReference type="InterPro" id="IPR036259">
    <property type="entry name" value="MFS_trans_sf"/>
</dbReference>
<feature type="transmembrane region" description="Helical" evidence="1">
    <location>
        <begin position="280"/>
        <end position="302"/>
    </location>
</feature>
<feature type="domain" description="EccD-like transmembrane" evidence="2">
    <location>
        <begin position="98"/>
        <end position="426"/>
    </location>
</feature>
<dbReference type="InterPro" id="IPR044049">
    <property type="entry name" value="EccD_transm"/>
</dbReference>
<evidence type="ECO:0000256" key="1">
    <source>
        <dbReference type="SAM" id="Phobius"/>
    </source>
</evidence>